<dbReference type="Proteomes" id="UP001162480">
    <property type="component" value="Chromosome 17"/>
</dbReference>
<reference evidence="2" key="1">
    <citation type="submission" date="2023-08" db="EMBL/GenBank/DDBJ databases">
        <authorList>
            <person name="Alioto T."/>
            <person name="Alioto T."/>
            <person name="Gomez Garrido J."/>
        </authorList>
    </citation>
    <scope>NUCLEOTIDE SEQUENCE</scope>
</reference>
<dbReference type="EMBL" id="OX597830">
    <property type="protein sequence ID" value="CAI9735660.1"/>
    <property type="molecule type" value="Genomic_DNA"/>
</dbReference>
<dbReference type="AlphaFoldDB" id="A0AA36BJS2"/>
<proteinExistence type="predicted"/>
<evidence type="ECO:0000313" key="2">
    <source>
        <dbReference type="EMBL" id="CAI9735660.1"/>
    </source>
</evidence>
<gene>
    <name evidence="2" type="ORF">OCTVUL_1B022974</name>
</gene>
<feature type="region of interest" description="Disordered" evidence="1">
    <location>
        <begin position="27"/>
        <end position="95"/>
    </location>
</feature>
<organism evidence="2 3">
    <name type="scientific">Octopus vulgaris</name>
    <name type="common">Common octopus</name>
    <dbReference type="NCBI Taxonomy" id="6645"/>
    <lineage>
        <taxon>Eukaryota</taxon>
        <taxon>Metazoa</taxon>
        <taxon>Spiralia</taxon>
        <taxon>Lophotrochozoa</taxon>
        <taxon>Mollusca</taxon>
        <taxon>Cephalopoda</taxon>
        <taxon>Coleoidea</taxon>
        <taxon>Octopodiformes</taxon>
        <taxon>Octopoda</taxon>
        <taxon>Incirrata</taxon>
        <taxon>Octopodidae</taxon>
        <taxon>Octopus</taxon>
    </lineage>
</organism>
<evidence type="ECO:0000313" key="3">
    <source>
        <dbReference type="Proteomes" id="UP001162480"/>
    </source>
</evidence>
<feature type="compositionally biased region" description="Acidic residues" evidence="1">
    <location>
        <begin position="53"/>
        <end position="70"/>
    </location>
</feature>
<accession>A0AA36BJS2</accession>
<protein>
    <submittedName>
        <fullName evidence="2">Uncharacterized protein</fullName>
    </submittedName>
</protein>
<keyword evidence="3" id="KW-1185">Reference proteome</keyword>
<evidence type="ECO:0000256" key="1">
    <source>
        <dbReference type="SAM" id="MobiDB-lite"/>
    </source>
</evidence>
<name>A0AA36BJS2_OCTVU</name>
<sequence length="95" mass="10811">MSSRTPSSQRSDVLSFLLEEMVEEQEALERRRTKMSASSMPRGSLDSEHDLELENLDAIMPEEEVEEEISETALNTEDIEIEDNNNNPPAVETEQ</sequence>